<comment type="caution">
    <text evidence="1">The sequence shown here is derived from an EMBL/GenBank/DDBJ whole genome shotgun (WGS) entry which is preliminary data.</text>
</comment>
<sequence>MAKDGKHVIHAGGVFPNPLLNREGRATAVKPGTLGFFDAGVFKVSVDGSETAIIYVADFDYLRCKTVDDTFAVDDLLVGIHPLPRHVPECARSAGTYKKATLFQSLMAGVKKWATGENDRCYCDEERSITAAAGDLIRVVIK</sequence>
<dbReference type="AlphaFoldDB" id="A0A927D6X4"/>
<proteinExistence type="predicted"/>
<dbReference type="EMBL" id="JACXTI010000002">
    <property type="protein sequence ID" value="MBD3700530.1"/>
    <property type="molecule type" value="Genomic_DNA"/>
</dbReference>
<dbReference type="Proteomes" id="UP000631473">
    <property type="component" value="Unassembled WGS sequence"/>
</dbReference>
<evidence type="ECO:0000313" key="1">
    <source>
        <dbReference type="EMBL" id="MBD3700530.1"/>
    </source>
</evidence>
<evidence type="ECO:0000313" key="2">
    <source>
        <dbReference type="Proteomes" id="UP000631473"/>
    </source>
</evidence>
<accession>A0A927D6X4</accession>
<protein>
    <submittedName>
        <fullName evidence="1">Uncharacterized protein</fullName>
    </submittedName>
</protein>
<gene>
    <name evidence="1" type="ORF">IE991_00545</name>
</gene>
<reference evidence="1" key="1">
    <citation type="submission" date="2020-07" db="EMBL/GenBank/DDBJ databases">
        <title>Clinical and genomic characterization of carbapenemase-producing Enterobacterales causing secondary infections during the COVID-19 crisis at a New York City hospital.</title>
        <authorList>
            <person name="Gomez-Simmonds A."/>
            <person name="Annavajhala M.K."/>
            <person name="Uhlemann A.-C."/>
        </authorList>
    </citation>
    <scope>NUCLEOTIDE SEQUENCE</scope>
    <source>
        <strain evidence="1">NK1597</strain>
    </source>
</reference>
<organism evidence="1 2">
    <name type="scientific">Klebsiella pneumoniae</name>
    <dbReference type="NCBI Taxonomy" id="573"/>
    <lineage>
        <taxon>Bacteria</taxon>
        <taxon>Pseudomonadati</taxon>
        <taxon>Pseudomonadota</taxon>
        <taxon>Gammaproteobacteria</taxon>
        <taxon>Enterobacterales</taxon>
        <taxon>Enterobacteriaceae</taxon>
        <taxon>Klebsiella/Raoultella group</taxon>
        <taxon>Klebsiella</taxon>
        <taxon>Klebsiella pneumoniae complex</taxon>
    </lineage>
</organism>
<name>A0A927D6X4_KLEPN</name>